<evidence type="ECO:0000313" key="2">
    <source>
        <dbReference type="Proteomes" id="UP001189429"/>
    </source>
</evidence>
<organism evidence="1 2">
    <name type="scientific">Prorocentrum cordatum</name>
    <dbReference type="NCBI Taxonomy" id="2364126"/>
    <lineage>
        <taxon>Eukaryota</taxon>
        <taxon>Sar</taxon>
        <taxon>Alveolata</taxon>
        <taxon>Dinophyceae</taxon>
        <taxon>Prorocentrales</taxon>
        <taxon>Prorocentraceae</taxon>
        <taxon>Prorocentrum</taxon>
    </lineage>
</organism>
<evidence type="ECO:0000313" key="1">
    <source>
        <dbReference type="EMBL" id="CAK0825663.1"/>
    </source>
</evidence>
<comment type="caution">
    <text evidence="1">The sequence shown here is derived from an EMBL/GenBank/DDBJ whole genome shotgun (WGS) entry which is preliminary data.</text>
</comment>
<accession>A0ABN9S5U0</accession>
<reference evidence="1" key="1">
    <citation type="submission" date="2023-10" db="EMBL/GenBank/DDBJ databases">
        <authorList>
            <person name="Chen Y."/>
            <person name="Shah S."/>
            <person name="Dougan E. K."/>
            <person name="Thang M."/>
            <person name="Chan C."/>
        </authorList>
    </citation>
    <scope>NUCLEOTIDE SEQUENCE [LARGE SCALE GENOMIC DNA]</scope>
</reference>
<gene>
    <name evidence="1" type="ORF">PCOR1329_LOCUS25733</name>
</gene>
<sequence length="136" mass="15014">MLAAKLKPNIICSASCSACDGEQWQLARALLSEMWEVSPWVGSAPGSARVERAGSGSRALALPRAMWEARSTTMLSATELVRWRPMPGKTLLASRVPWLSWVSMIPHQESGDALGSQGWVFCGRCFVVRPLLYWHL</sequence>
<dbReference type="EMBL" id="CAUYUJ010009025">
    <property type="protein sequence ID" value="CAK0825663.1"/>
    <property type="molecule type" value="Genomic_DNA"/>
</dbReference>
<protein>
    <submittedName>
        <fullName evidence="1">Uncharacterized protein</fullName>
    </submittedName>
</protein>
<keyword evidence="2" id="KW-1185">Reference proteome</keyword>
<name>A0ABN9S5U0_9DINO</name>
<proteinExistence type="predicted"/>
<dbReference type="Proteomes" id="UP001189429">
    <property type="component" value="Unassembled WGS sequence"/>
</dbReference>